<protein>
    <submittedName>
        <fullName evidence="7">2-hydroxy-3-oxopropionate reductase</fullName>
    </submittedName>
</protein>
<dbReference type="SUPFAM" id="SSF48179">
    <property type="entry name" value="6-phosphogluconate dehydrogenase C-terminal domain-like"/>
    <property type="match status" value="1"/>
</dbReference>
<dbReference type="Pfam" id="PF03446">
    <property type="entry name" value="NAD_binding_2"/>
    <property type="match status" value="1"/>
</dbReference>
<dbReference type="PANTHER" id="PTHR43580">
    <property type="entry name" value="OXIDOREDUCTASE GLYR1-RELATED"/>
    <property type="match status" value="1"/>
</dbReference>
<comment type="caution">
    <text evidence="7">The sequence shown here is derived from an EMBL/GenBank/DDBJ whole genome shotgun (WGS) entry which is preliminary data.</text>
</comment>
<sequence length="298" mass="31017">MSATSDTNTFGFIGLGIMGEGMVANLLKGDRNIVVWNRSQEKCQQLKDAHGGRITVASSPREVIESVDVTFSMLSTPEASSAVFNGDSGVLAGVTDGKSIVDCATLTVADMQGMAQQVTANGGDFLEAPVSGSKGPAAAGQLIFLCGGSEPLFERVKGELELMGKASFLLGGVGKGTEMKLVANMIMGTMLASLAEGMSLSESLGLKSEDLIEILGLGAMANPMFKLKGPLMESGSYAPNFPLKHAQKDMRFALGLGEATAQPLPLAAAANAEYLRALPKFGDDDFCAVIEALKSRPN</sequence>
<dbReference type="OrthoDB" id="435038at2759"/>
<dbReference type="GO" id="GO:0016491">
    <property type="term" value="F:oxidoreductase activity"/>
    <property type="evidence" value="ECO:0007669"/>
    <property type="project" value="UniProtKB-KW"/>
</dbReference>
<evidence type="ECO:0000256" key="4">
    <source>
        <dbReference type="PIRSR" id="PIRSR000103-1"/>
    </source>
</evidence>
<dbReference type="Proteomes" id="UP000664859">
    <property type="component" value="Unassembled WGS sequence"/>
</dbReference>
<dbReference type="EMBL" id="JAFCMP010000551">
    <property type="protein sequence ID" value="KAG5175322.1"/>
    <property type="molecule type" value="Genomic_DNA"/>
</dbReference>
<keyword evidence="2" id="KW-0560">Oxidoreductase</keyword>
<keyword evidence="8" id="KW-1185">Reference proteome</keyword>
<dbReference type="InterPro" id="IPR008927">
    <property type="entry name" value="6-PGluconate_DH-like_C_sf"/>
</dbReference>
<dbReference type="InterPro" id="IPR002204">
    <property type="entry name" value="3-OH-isobutyrate_DH-rel_CS"/>
</dbReference>
<name>A0A835YH89_9STRA</name>
<dbReference type="InterPro" id="IPR029154">
    <property type="entry name" value="HIBADH-like_NADP-bd"/>
</dbReference>
<feature type="active site" evidence="4">
    <location>
        <position position="180"/>
    </location>
</feature>
<comment type="similarity">
    <text evidence="1">Belongs to the HIBADH-related family. NP60 subfamily.</text>
</comment>
<feature type="domain" description="6-phosphogluconate dehydrogenase NADP-binding" evidence="5">
    <location>
        <begin position="10"/>
        <end position="171"/>
    </location>
</feature>
<dbReference type="Gene3D" id="1.10.1040.10">
    <property type="entry name" value="N-(1-d-carboxylethyl)-l-norvaline Dehydrogenase, domain 2"/>
    <property type="match status" value="1"/>
</dbReference>
<dbReference type="GO" id="GO:0050661">
    <property type="term" value="F:NADP binding"/>
    <property type="evidence" value="ECO:0007669"/>
    <property type="project" value="InterPro"/>
</dbReference>
<evidence type="ECO:0000313" key="8">
    <source>
        <dbReference type="Proteomes" id="UP000664859"/>
    </source>
</evidence>
<dbReference type="InterPro" id="IPR006115">
    <property type="entry name" value="6PGDH_NADP-bd"/>
</dbReference>
<evidence type="ECO:0000259" key="6">
    <source>
        <dbReference type="Pfam" id="PF14833"/>
    </source>
</evidence>
<dbReference type="GO" id="GO:0051287">
    <property type="term" value="F:NAD binding"/>
    <property type="evidence" value="ECO:0007669"/>
    <property type="project" value="InterPro"/>
</dbReference>
<dbReference type="PIRSF" id="PIRSF000103">
    <property type="entry name" value="HIBADH"/>
    <property type="match status" value="1"/>
</dbReference>
<evidence type="ECO:0000256" key="3">
    <source>
        <dbReference type="ARBA" id="ARBA00023027"/>
    </source>
</evidence>
<dbReference type="InterPro" id="IPR051265">
    <property type="entry name" value="HIBADH-related_NP60_sf"/>
</dbReference>
<dbReference type="InterPro" id="IPR036291">
    <property type="entry name" value="NAD(P)-bd_dom_sf"/>
</dbReference>
<proteinExistence type="inferred from homology"/>
<dbReference type="PROSITE" id="PS00895">
    <property type="entry name" value="3_HYDROXYISOBUT_DH"/>
    <property type="match status" value="1"/>
</dbReference>
<dbReference type="AlphaFoldDB" id="A0A835YH89"/>
<organism evidence="7 8">
    <name type="scientific">Tribonema minus</name>
    <dbReference type="NCBI Taxonomy" id="303371"/>
    <lineage>
        <taxon>Eukaryota</taxon>
        <taxon>Sar</taxon>
        <taxon>Stramenopiles</taxon>
        <taxon>Ochrophyta</taxon>
        <taxon>PX clade</taxon>
        <taxon>Xanthophyceae</taxon>
        <taxon>Tribonematales</taxon>
        <taxon>Tribonemataceae</taxon>
        <taxon>Tribonema</taxon>
    </lineage>
</organism>
<evidence type="ECO:0000313" key="7">
    <source>
        <dbReference type="EMBL" id="KAG5175322.1"/>
    </source>
</evidence>
<accession>A0A835YH89</accession>
<feature type="domain" description="3-hydroxyisobutyrate dehydrogenase-like NAD-binding" evidence="6">
    <location>
        <begin position="174"/>
        <end position="292"/>
    </location>
</feature>
<reference evidence="7" key="1">
    <citation type="submission" date="2021-02" db="EMBL/GenBank/DDBJ databases">
        <title>First Annotated Genome of the Yellow-green Alga Tribonema minus.</title>
        <authorList>
            <person name="Mahan K.M."/>
        </authorList>
    </citation>
    <scope>NUCLEOTIDE SEQUENCE</scope>
    <source>
        <strain evidence="7">UTEX B ZZ1240</strain>
    </source>
</reference>
<gene>
    <name evidence="7" type="ORF">JKP88DRAFT_271009</name>
</gene>
<dbReference type="Pfam" id="PF14833">
    <property type="entry name" value="NAD_binding_11"/>
    <property type="match status" value="1"/>
</dbReference>
<keyword evidence="3" id="KW-0520">NAD</keyword>
<dbReference type="InterPro" id="IPR015815">
    <property type="entry name" value="HIBADH-related"/>
</dbReference>
<dbReference type="PANTHER" id="PTHR43580:SF2">
    <property type="entry name" value="CYTOKINE-LIKE NUCLEAR FACTOR N-PAC"/>
    <property type="match status" value="1"/>
</dbReference>
<evidence type="ECO:0000256" key="2">
    <source>
        <dbReference type="ARBA" id="ARBA00023002"/>
    </source>
</evidence>
<dbReference type="SUPFAM" id="SSF51735">
    <property type="entry name" value="NAD(P)-binding Rossmann-fold domains"/>
    <property type="match status" value="1"/>
</dbReference>
<dbReference type="Gene3D" id="3.40.50.720">
    <property type="entry name" value="NAD(P)-binding Rossmann-like Domain"/>
    <property type="match status" value="1"/>
</dbReference>
<evidence type="ECO:0000259" key="5">
    <source>
        <dbReference type="Pfam" id="PF03446"/>
    </source>
</evidence>
<dbReference type="InterPro" id="IPR013328">
    <property type="entry name" value="6PGD_dom2"/>
</dbReference>
<evidence type="ECO:0000256" key="1">
    <source>
        <dbReference type="ARBA" id="ARBA00007598"/>
    </source>
</evidence>